<feature type="region of interest" description="Disordered" evidence="1">
    <location>
        <begin position="1"/>
        <end position="41"/>
    </location>
</feature>
<evidence type="ECO:0000259" key="2">
    <source>
        <dbReference type="Pfam" id="PF08044"/>
    </source>
</evidence>
<evidence type="ECO:0000256" key="1">
    <source>
        <dbReference type="SAM" id="MobiDB-lite"/>
    </source>
</evidence>
<dbReference type="EMBL" id="JBHLTC010000018">
    <property type="protein sequence ID" value="MFC0625135.1"/>
    <property type="molecule type" value="Genomic_DNA"/>
</dbReference>
<accession>A0ABV6QKR8</accession>
<dbReference type="PANTHER" id="PTHR40763:SF5">
    <property type="entry name" value="MEMBRANE PROTEIN"/>
    <property type="match status" value="1"/>
</dbReference>
<reference evidence="3 4" key="1">
    <citation type="submission" date="2024-09" db="EMBL/GenBank/DDBJ databases">
        <authorList>
            <person name="Sun Q."/>
            <person name="Mori K."/>
        </authorList>
    </citation>
    <scope>NUCLEOTIDE SEQUENCE [LARGE SCALE GENOMIC DNA]</scope>
    <source>
        <strain evidence="3 4">CGMCC 1.15906</strain>
    </source>
</reference>
<comment type="caution">
    <text evidence="3">The sequence shown here is derived from an EMBL/GenBank/DDBJ whole genome shotgun (WGS) entry which is preliminary data.</text>
</comment>
<dbReference type="RefSeq" id="WP_380047239.1">
    <property type="nucleotide sequence ID" value="NZ_JBHLTC010000018.1"/>
</dbReference>
<evidence type="ECO:0000313" key="3">
    <source>
        <dbReference type="EMBL" id="MFC0625135.1"/>
    </source>
</evidence>
<dbReference type="Proteomes" id="UP001589890">
    <property type="component" value="Unassembled WGS sequence"/>
</dbReference>
<dbReference type="InterPro" id="IPR012551">
    <property type="entry name" value="DUF1707_SHOCT-like"/>
</dbReference>
<organism evidence="3 4">
    <name type="scientific">Kribbella deserti</name>
    <dbReference type="NCBI Taxonomy" id="1926257"/>
    <lineage>
        <taxon>Bacteria</taxon>
        <taxon>Bacillati</taxon>
        <taxon>Actinomycetota</taxon>
        <taxon>Actinomycetes</taxon>
        <taxon>Propionibacteriales</taxon>
        <taxon>Kribbellaceae</taxon>
        <taxon>Kribbella</taxon>
    </lineage>
</organism>
<keyword evidence="4" id="KW-1185">Reference proteome</keyword>
<protein>
    <submittedName>
        <fullName evidence="3">DUF1707 domain-containing protein</fullName>
    </submittedName>
</protein>
<sequence length="203" mass="22608">MTPEFTPAPRASEPPAPRASDQDRERAAAQVQEAHGDGRLDLEELDERLTRIYQAKTRQELVHVTADLVPAEPDGPVGHGGQSDVLALRVKHSAEKRVGKWQVPPRITARIEHSSIKLDFSEAVLRSPQVRVEAEVKHGSLLMIVPPGWIIDVDQIESTGGAVENKAGEPKAGAPRLQVVGTAKYSSITVRHPRRQRWWWPWR</sequence>
<name>A0ABV6QKR8_9ACTN</name>
<dbReference type="PANTHER" id="PTHR40763">
    <property type="entry name" value="MEMBRANE PROTEIN-RELATED"/>
    <property type="match status" value="1"/>
</dbReference>
<dbReference type="Pfam" id="PF08044">
    <property type="entry name" value="DUF1707"/>
    <property type="match status" value="1"/>
</dbReference>
<proteinExistence type="predicted"/>
<feature type="domain" description="DUF1707" evidence="2">
    <location>
        <begin position="18"/>
        <end position="68"/>
    </location>
</feature>
<gene>
    <name evidence="3" type="ORF">ACFFGN_13740</name>
</gene>
<evidence type="ECO:0000313" key="4">
    <source>
        <dbReference type="Proteomes" id="UP001589890"/>
    </source>
</evidence>